<feature type="compositionally biased region" description="Low complexity" evidence="1">
    <location>
        <begin position="101"/>
        <end position="126"/>
    </location>
</feature>
<accession>A0A132AG26</accession>
<dbReference type="OrthoDB" id="10059918at2759"/>
<dbReference type="AlphaFoldDB" id="A0A132AG26"/>
<protein>
    <submittedName>
        <fullName evidence="2">Uncharacterized protein</fullName>
    </submittedName>
</protein>
<evidence type="ECO:0000313" key="3">
    <source>
        <dbReference type="Proteomes" id="UP000616769"/>
    </source>
</evidence>
<proteinExistence type="predicted"/>
<dbReference type="EMBL" id="JXLN01014269">
    <property type="protein sequence ID" value="KPM09934.1"/>
    <property type="molecule type" value="Genomic_DNA"/>
</dbReference>
<evidence type="ECO:0000256" key="1">
    <source>
        <dbReference type="SAM" id="MobiDB-lite"/>
    </source>
</evidence>
<feature type="region of interest" description="Disordered" evidence="1">
    <location>
        <begin position="37"/>
        <end position="65"/>
    </location>
</feature>
<feature type="region of interest" description="Disordered" evidence="1">
    <location>
        <begin position="1"/>
        <end position="23"/>
    </location>
</feature>
<reference evidence="2 3" key="1">
    <citation type="journal article" date="2015" name="Parasit. Vectors">
        <title>Draft genome of the scabies mite.</title>
        <authorList>
            <person name="Rider S.D.Jr."/>
            <person name="Morgan M.S."/>
            <person name="Arlian L.G."/>
        </authorList>
    </citation>
    <scope>NUCLEOTIDE SEQUENCE [LARGE SCALE GENOMIC DNA]</scope>
    <source>
        <strain evidence="2">Arlian Lab</strain>
    </source>
</reference>
<feature type="compositionally biased region" description="Low complexity" evidence="1">
    <location>
        <begin position="38"/>
        <end position="65"/>
    </location>
</feature>
<gene>
    <name evidence="2" type="ORF">QR98_0084800</name>
</gene>
<comment type="caution">
    <text evidence="2">The sequence shown here is derived from an EMBL/GenBank/DDBJ whole genome shotgun (WGS) entry which is preliminary data.</text>
</comment>
<name>A0A132AG26_SARSC</name>
<organism evidence="2 3">
    <name type="scientific">Sarcoptes scabiei</name>
    <name type="common">Itch mite</name>
    <name type="synonym">Acarus scabiei</name>
    <dbReference type="NCBI Taxonomy" id="52283"/>
    <lineage>
        <taxon>Eukaryota</taxon>
        <taxon>Metazoa</taxon>
        <taxon>Ecdysozoa</taxon>
        <taxon>Arthropoda</taxon>
        <taxon>Chelicerata</taxon>
        <taxon>Arachnida</taxon>
        <taxon>Acari</taxon>
        <taxon>Acariformes</taxon>
        <taxon>Sarcoptiformes</taxon>
        <taxon>Astigmata</taxon>
        <taxon>Psoroptidia</taxon>
        <taxon>Sarcoptoidea</taxon>
        <taxon>Sarcoptidae</taxon>
        <taxon>Sarcoptinae</taxon>
        <taxon>Sarcoptes</taxon>
    </lineage>
</organism>
<dbReference type="Proteomes" id="UP000616769">
    <property type="component" value="Unassembled WGS sequence"/>
</dbReference>
<dbReference type="VEuPathDB" id="VectorBase:SSCA004939"/>
<feature type="compositionally biased region" description="Polar residues" evidence="1">
    <location>
        <begin position="82"/>
        <end position="93"/>
    </location>
</feature>
<sequence>MDQHNRYFGSNRQSLRPSSGSTMASSMLASRYGFQFGSNSSSSSCKRPGSNNTSPNRSRSNSASRFKAAAAVAVAAATGSKQFGSNHRSSVSMPFNVLTGNSSSTSNQIANSSGASGSSSDGNTAGISSTVVSFMRKKP</sequence>
<feature type="region of interest" description="Disordered" evidence="1">
    <location>
        <begin position="77"/>
        <end position="139"/>
    </location>
</feature>
<evidence type="ECO:0000313" key="2">
    <source>
        <dbReference type="EMBL" id="KPM09934.1"/>
    </source>
</evidence>
<feature type="compositionally biased region" description="Polar residues" evidence="1">
    <location>
        <begin position="8"/>
        <end position="23"/>
    </location>
</feature>